<dbReference type="KEGG" id="lacs:H4075_20810"/>
<keyword evidence="3" id="KW-1185">Reference proteome</keyword>
<reference evidence="3" key="1">
    <citation type="submission" date="2020-08" db="EMBL/GenBank/DDBJ databases">
        <title>Lacibacter sp. S13-6-6 genome sequencing.</title>
        <authorList>
            <person name="Jin L."/>
        </authorList>
    </citation>
    <scope>NUCLEOTIDE SEQUENCE [LARGE SCALE GENOMIC DNA]</scope>
    <source>
        <strain evidence="3">S13-6-6</strain>
    </source>
</reference>
<dbReference type="Proteomes" id="UP000515344">
    <property type="component" value="Chromosome"/>
</dbReference>
<gene>
    <name evidence="2" type="ORF">H4075_20810</name>
</gene>
<evidence type="ECO:0000313" key="2">
    <source>
        <dbReference type="EMBL" id="QNA44472.1"/>
    </source>
</evidence>
<protein>
    <submittedName>
        <fullName evidence="2">Vanadium-dependent haloperoxidase</fullName>
    </submittedName>
</protein>
<dbReference type="Pfam" id="PF01569">
    <property type="entry name" value="PAP2"/>
    <property type="match status" value="1"/>
</dbReference>
<sequence length="443" mass="49500">MKQIVFAAIVAVFMIACKPNGDYKAYTNDPLLYSRTVKKLNNVVLENNFPPMIAARNYVYANIAAYECVAAGDKNYRSMSGQIKHMPPMPKPDTTKAPIDFSLAALLAFTKVGNAVTFPEGSMMEYYNELKSNADSAGMPSDMLENTIAFSDTIVATIMKWSKGDNYAATRGAEKFTVREENGRWLPTPPMYATAVEPHWGKIRPMVLDSSSQFEIPRPPVFDVTNKNSTYYEAMMEVKNVGDSLTDEQKHIADFWDDNPFKMNVSGHVMFATKKFSPPGHWLNIVGIAAKAAKADFNSTVGAYAITSIAFFDAFIRGWEEKYKSNYVRPETAINKHVDQEWRPYIQTPPFPSYVSGHATNSAAAAETMTSWFGDQLSFTDTSLLEFGIANREIKSFRAAAAEAAMSRLYGGIHYRFDNEEGLKAGRQLGELIVQRIKLRANR</sequence>
<dbReference type="EMBL" id="CP060007">
    <property type="protein sequence ID" value="QNA44472.1"/>
    <property type="molecule type" value="Genomic_DNA"/>
</dbReference>
<feature type="domain" description="Phosphatidic acid phosphatase type 2/haloperoxidase" evidence="1">
    <location>
        <begin position="316"/>
        <end position="427"/>
    </location>
</feature>
<dbReference type="CDD" id="cd03398">
    <property type="entry name" value="PAP2_haloperoxidase"/>
    <property type="match status" value="1"/>
</dbReference>
<name>A0A7G5XG69_9BACT</name>
<dbReference type="InterPro" id="IPR036938">
    <property type="entry name" value="PAP2/HPO_sf"/>
</dbReference>
<dbReference type="PROSITE" id="PS51257">
    <property type="entry name" value="PROKAR_LIPOPROTEIN"/>
    <property type="match status" value="1"/>
</dbReference>
<dbReference type="PANTHER" id="PTHR34599">
    <property type="entry name" value="PEROXIDASE-RELATED"/>
    <property type="match status" value="1"/>
</dbReference>
<evidence type="ECO:0000259" key="1">
    <source>
        <dbReference type="Pfam" id="PF01569"/>
    </source>
</evidence>
<proteinExistence type="predicted"/>
<dbReference type="SUPFAM" id="SSF48317">
    <property type="entry name" value="Acid phosphatase/Vanadium-dependent haloperoxidase"/>
    <property type="match status" value="1"/>
</dbReference>
<organism evidence="2 3">
    <name type="scientific">Lacibacter sediminis</name>
    <dbReference type="NCBI Taxonomy" id="2760713"/>
    <lineage>
        <taxon>Bacteria</taxon>
        <taxon>Pseudomonadati</taxon>
        <taxon>Bacteroidota</taxon>
        <taxon>Chitinophagia</taxon>
        <taxon>Chitinophagales</taxon>
        <taxon>Chitinophagaceae</taxon>
        <taxon>Lacibacter</taxon>
    </lineage>
</organism>
<evidence type="ECO:0000313" key="3">
    <source>
        <dbReference type="Proteomes" id="UP000515344"/>
    </source>
</evidence>
<dbReference type="AlphaFoldDB" id="A0A7G5XG69"/>
<dbReference type="PANTHER" id="PTHR34599:SF2">
    <property type="entry name" value="TRAF-TYPE DOMAIN-CONTAINING PROTEIN"/>
    <property type="match status" value="1"/>
</dbReference>
<dbReference type="InterPro" id="IPR000326">
    <property type="entry name" value="PAP2/HPO"/>
</dbReference>
<dbReference type="Gene3D" id="1.10.606.20">
    <property type="match status" value="1"/>
</dbReference>
<dbReference type="InterPro" id="IPR052559">
    <property type="entry name" value="V-haloperoxidase"/>
</dbReference>
<accession>A0A7G5XG69</accession>
<dbReference type="RefSeq" id="WP_182802734.1">
    <property type="nucleotide sequence ID" value="NZ_CP060007.1"/>
</dbReference>